<protein>
    <recommendedName>
        <fullName evidence="10">OmpR/PhoB-type domain-containing protein</fullName>
    </recommendedName>
</protein>
<keyword evidence="9" id="KW-1185">Reference proteome</keyword>
<dbReference type="GO" id="GO:0005737">
    <property type="term" value="C:cytoplasm"/>
    <property type="evidence" value="ECO:0007669"/>
    <property type="project" value="TreeGrafter"/>
</dbReference>
<dbReference type="GO" id="GO:0005524">
    <property type="term" value="F:ATP binding"/>
    <property type="evidence" value="ECO:0007669"/>
    <property type="project" value="UniProtKB-KW"/>
</dbReference>
<evidence type="ECO:0000259" key="6">
    <source>
        <dbReference type="SMART" id="SM00862"/>
    </source>
</evidence>
<dbReference type="Pfam" id="PF13191">
    <property type="entry name" value="AAA_16"/>
    <property type="match status" value="1"/>
</dbReference>
<evidence type="ECO:0000256" key="4">
    <source>
        <dbReference type="ARBA" id="ARBA00023125"/>
    </source>
</evidence>
<dbReference type="SUPFAM" id="SSF52540">
    <property type="entry name" value="P-loop containing nucleoside triphosphate hydrolases"/>
    <property type="match status" value="1"/>
</dbReference>
<dbReference type="Gene3D" id="3.40.50.300">
    <property type="entry name" value="P-loop containing nucleotide triphosphate hydrolases"/>
    <property type="match status" value="1"/>
</dbReference>
<dbReference type="PANTHER" id="PTHR16305:SF35">
    <property type="entry name" value="TRANSCRIPTIONAL ACTIVATOR DOMAIN"/>
    <property type="match status" value="1"/>
</dbReference>
<dbReference type="Gene3D" id="1.25.40.10">
    <property type="entry name" value="Tetratricopeptide repeat domain"/>
    <property type="match status" value="3"/>
</dbReference>
<dbReference type="InterPro" id="IPR011990">
    <property type="entry name" value="TPR-like_helical_dom_sf"/>
</dbReference>
<feature type="domain" description="OmpR/PhoB-type" evidence="6">
    <location>
        <begin position="139"/>
        <end position="215"/>
    </location>
</feature>
<dbReference type="EMBL" id="POTW01000124">
    <property type="protein sequence ID" value="PZF79656.1"/>
    <property type="molecule type" value="Genomic_DNA"/>
</dbReference>
<keyword evidence="4" id="KW-0238">DNA-binding</keyword>
<dbReference type="PANTHER" id="PTHR16305">
    <property type="entry name" value="TESTICULAR SOLUBLE ADENYLYL CYCLASE"/>
    <property type="match status" value="1"/>
</dbReference>
<comment type="similarity">
    <text evidence="1">Belongs to the AfsR/DnrI/RedD regulatory family.</text>
</comment>
<dbReference type="InterPro" id="IPR005158">
    <property type="entry name" value="BTAD"/>
</dbReference>
<dbReference type="SUPFAM" id="SSF46894">
    <property type="entry name" value="C-terminal effector domain of the bipartite response regulators"/>
    <property type="match status" value="1"/>
</dbReference>
<gene>
    <name evidence="8" type="ORF">C1I92_30090</name>
</gene>
<proteinExistence type="inferred from homology"/>
<dbReference type="GO" id="GO:0004016">
    <property type="term" value="F:adenylate cyclase activity"/>
    <property type="evidence" value="ECO:0007669"/>
    <property type="project" value="TreeGrafter"/>
</dbReference>
<dbReference type="InterPro" id="IPR016032">
    <property type="entry name" value="Sig_transdc_resp-reg_C-effctor"/>
</dbReference>
<evidence type="ECO:0000256" key="2">
    <source>
        <dbReference type="ARBA" id="ARBA00022741"/>
    </source>
</evidence>
<dbReference type="InterPro" id="IPR027417">
    <property type="entry name" value="P-loop_NTPase"/>
</dbReference>
<dbReference type="InterPro" id="IPR041664">
    <property type="entry name" value="AAA_16"/>
</dbReference>
<feature type="domain" description="AAA+ ATPase" evidence="5">
    <location>
        <begin position="410"/>
        <end position="592"/>
    </location>
</feature>
<keyword evidence="3" id="KW-0067">ATP-binding</keyword>
<accession>A0A2W2C1P6</accession>
<comment type="caution">
    <text evidence="8">The sequence shown here is derived from an EMBL/GenBank/DDBJ whole genome shotgun (WGS) entry which is preliminary data.</text>
</comment>
<dbReference type="InterPro" id="IPR003593">
    <property type="entry name" value="AAA+_ATPase"/>
</dbReference>
<dbReference type="SMART" id="SM00862">
    <property type="entry name" value="Trans_reg_C"/>
    <property type="match status" value="1"/>
</dbReference>
<evidence type="ECO:0000256" key="1">
    <source>
        <dbReference type="ARBA" id="ARBA00005820"/>
    </source>
</evidence>
<dbReference type="GO" id="GO:0003677">
    <property type="term" value="F:DNA binding"/>
    <property type="evidence" value="ECO:0007669"/>
    <property type="project" value="UniProtKB-KW"/>
</dbReference>
<evidence type="ECO:0000259" key="7">
    <source>
        <dbReference type="SMART" id="SM01043"/>
    </source>
</evidence>
<dbReference type="Gene3D" id="1.10.10.10">
    <property type="entry name" value="Winged helix-like DNA-binding domain superfamily/Winged helix DNA-binding domain"/>
    <property type="match status" value="1"/>
</dbReference>
<sequence>MAAAAHGQRQLVVAGEADHARDVVGVGDPRDQRRAPVDHGVVDLAGLVVAGVLRAGQPAADVGELPARVAGLDGGAHGVAPRWWVVRTSRTLPRPVAVALRSLLTGAPGRSTTWCRGVDAADAELQVRLVGELTVERAGRALAAGEVGDRKGRTLLAVLAVAGGRLVPVDTIVEALWAGQPRPRRPEASVATLVSRLRAALGHEVVAGGRSGYRLGDGAGVDLDRAADLVDEAEIRLANAEPAIALAAAQAALDLADAAPLLADEADAEWAAEGRRRQAELTGRARAVAAEAGLRTGDVAAALAAAEAAAEAEPLDERSARSLMRAYDAAGEPARALTAFERLRAGLAAELGVDPAPPTSELHVAILRQQAAPAPAAVVPEPAPGTERLPGRAAELTRLVRLWERTVAGEGALVLLAGEAGIGKTALAEEAARLARRTGGRTLEARCYDVERSLFLQPVADALGRLVAQLPAPVLRQAAGDRAGALAALVPEVTALLGEPAPERRSAAAERRRIYDAVVVFLRRLAARQPVVFVVDDLHNAGVATVELLHYLGRHTSGGRLLVIGTVRADEGERVLETLAGVAQRLDVGPLDEAAIARLAAEAGQQAHGAEIARRTRGHTLFVVETLRALAAGEEGIPDSLRASVMARVRRAGPEAEELLHAAAVLGSSFTPMTLAGLLDLSAQEAARRCHRILPTRLLVVAGRSYEFGNDLVQETLYAETPPPTRVAYHLRAADLQAGNPEAVGWHAAAAGDWARAGPGWLAAGEQALHRYAVGDAEALLRQALDAAGHSGDVELTGRVHLARGRAREAMFRYADAMADHTEALRAARAVGDQRLEMRALRQFGGPAWSGIGRPIAEAMVYLEQSLRLAQRLGDRPAESELLAWLSVLSANRLRFADALGYGRRALELARGIGGDDALALALDGLKTVHAYLGEVRELRAVLNELEPLCRRSGDLWLLQWCVFESAFPAVARGDWDIATSRIEEALAVNRRSGHTGYESWYVANLGWIARLRGRPDEALRHGRRSLTLPAHAWFSAASMAIHATTLLELDRTQEAIAVLERGLTIADRHRTEAYRLPCLAALAAATDSRELLDEAEAMVRAVDAPPGSVWLFGADTYVALARARLRRGDPRGAAELLAPLEAASERTGWTAPLAAVREVAAACREALGSR</sequence>
<evidence type="ECO:0000259" key="5">
    <source>
        <dbReference type="SMART" id="SM00382"/>
    </source>
</evidence>
<feature type="domain" description="Bacterial transcriptional activator" evidence="7">
    <location>
        <begin position="221"/>
        <end position="367"/>
    </location>
</feature>
<dbReference type="Pfam" id="PF03704">
    <property type="entry name" value="BTAD"/>
    <property type="match status" value="1"/>
</dbReference>
<dbReference type="InterPro" id="IPR001867">
    <property type="entry name" value="OmpR/PhoB-type_DNA-bd"/>
</dbReference>
<dbReference type="SMART" id="SM00382">
    <property type="entry name" value="AAA"/>
    <property type="match status" value="1"/>
</dbReference>
<evidence type="ECO:0000313" key="9">
    <source>
        <dbReference type="Proteomes" id="UP000248764"/>
    </source>
</evidence>
<keyword evidence="2" id="KW-0547">Nucleotide-binding</keyword>
<dbReference type="SUPFAM" id="SSF48452">
    <property type="entry name" value="TPR-like"/>
    <property type="match status" value="3"/>
</dbReference>
<reference evidence="8 9" key="1">
    <citation type="submission" date="2018-01" db="EMBL/GenBank/DDBJ databases">
        <title>Draft genome sequence of Jiangella sp. GTF31.</title>
        <authorList>
            <person name="Sahin N."/>
            <person name="Ay H."/>
            <person name="Saygin H."/>
        </authorList>
    </citation>
    <scope>NUCLEOTIDE SEQUENCE [LARGE SCALE GENOMIC DNA]</scope>
    <source>
        <strain evidence="8 9">GTF31</strain>
    </source>
</reference>
<evidence type="ECO:0000313" key="8">
    <source>
        <dbReference type="EMBL" id="PZF79656.1"/>
    </source>
</evidence>
<dbReference type="AlphaFoldDB" id="A0A2W2C1P6"/>
<dbReference type="Proteomes" id="UP000248764">
    <property type="component" value="Unassembled WGS sequence"/>
</dbReference>
<dbReference type="InterPro" id="IPR036388">
    <property type="entry name" value="WH-like_DNA-bd_sf"/>
</dbReference>
<dbReference type="SMART" id="SM01043">
    <property type="entry name" value="BTAD"/>
    <property type="match status" value="1"/>
</dbReference>
<dbReference type="GO" id="GO:0006355">
    <property type="term" value="P:regulation of DNA-templated transcription"/>
    <property type="evidence" value="ECO:0007669"/>
    <property type="project" value="InterPro"/>
</dbReference>
<name>A0A2W2C1P6_9ACTN</name>
<dbReference type="GO" id="GO:0000160">
    <property type="term" value="P:phosphorelay signal transduction system"/>
    <property type="evidence" value="ECO:0007669"/>
    <property type="project" value="InterPro"/>
</dbReference>
<evidence type="ECO:0008006" key="10">
    <source>
        <dbReference type="Google" id="ProtNLM"/>
    </source>
</evidence>
<evidence type="ECO:0000256" key="3">
    <source>
        <dbReference type="ARBA" id="ARBA00022840"/>
    </source>
</evidence>
<organism evidence="8 9">
    <name type="scientific">Jiangella anatolica</name>
    <dbReference type="NCBI Taxonomy" id="2670374"/>
    <lineage>
        <taxon>Bacteria</taxon>
        <taxon>Bacillati</taxon>
        <taxon>Actinomycetota</taxon>
        <taxon>Actinomycetes</taxon>
        <taxon>Jiangellales</taxon>
        <taxon>Jiangellaceae</taxon>
        <taxon>Jiangella</taxon>
    </lineage>
</organism>